<protein>
    <submittedName>
        <fullName evidence="1">Uncharacterized protein</fullName>
    </submittedName>
</protein>
<accession>A0ABD0KM72</accession>
<dbReference type="Proteomes" id="UP001519460">
    <property type="component" value="Unassembled WGS sequence"/>
</dbReference>
<organism evidence="1 2">
    <name type="scientific">Batillaria attramentaria</name>
    <dbReference type="NCBI Taxonomy" id="370345"/>
    <lineage>
        <taxon>Eukaryota</taxon>
        <taxon>Metazoa</taxon>
        <taxon>Spiralia</taxon>
        <taxon>Lophotrochozoa</taxon>
        <taxon>Mollusca</taxon>
        <taxon>Gastropoda</taxon>
        <taxon>Caenogastropoda</taxon>
        <taxon>Sorbeoconcha</taxon>
        <taxon>Cerithioidea</taxon>
        <taxon>Batillariidae</taxon>
        <taxon>Batillaria</taxon>
    </lineage>
</organism>
<evidence type="ECO:0000313" key="1">
    <source>
        <dbReference type="EMBL" id="KAK7488197.1"/>
    </source>
</evidence>
<reference evidence="1 2" key="1">
    <citation type="journal article" date="2023" name="Sci. Data">
        <title>Genome assembly of the Korean intertidal mud-creeper Batillaria attramentaria.</title>
        <authorList>
            <person name="Patra A.K."/>
            <person name="Ho P.T."/>
            <person name="Jun S."/>
            <person name="Lee S.J."/>
            <person name="Kim Y."/>
            <person name="Won Y.J."/>
        </authorList>
    </citation>
    <scope>NUCLEOTIDE SEQUENCE [LARGE SCALE GENOMIC DNA]</scope>
    <source>
        <strain evidence="1">Wonlab-2016</strain>
    </source>
</reference>
<evidence type="ECO:0000313" key="2">
    <source>
        <dbReference type="Proteomes" id="UP001519460"/>
    </source>
</evidence>
<sequence>MEKATAKRTAKMMGGYGGYWPQGWNSYYKYWPQWNYRKQLQLDVEQLRADSTRTTLERTTKMAARKRNTFSQNAVLTQEMTTNSDQVFQHDGRLLQQTGPQVVEHVVTATGTGLAGTTTTWM</sequence>
<gene>
    <name evidence="1" type="ORF">BaRGS_00020504</name>
</gene>
<dbReference type="EMBL" id="JACVVK020000153">
    <property type="protein sequence ID" value="KAK7488197.1"/>
    <property type="molecule type" value="Genomic_DNA"/>
</dbReference>
<proteinExistence type="predicted"/>
<comment type="caution">
    <text evidence="1">The sequence shown here is derived from an EMBL/GenBank/DDBJ whole genome shotgun (WGS) entry which is preliminary data.</text>
</comment>
<name>A0ABD0KM72_9CAEN</name>
<keyword evidence="2" id="KW-1185">Reference proteome</keyword>
<dbReference type="AlphaFoldDB" id="A0ABD0KM72"/>